<dbReference type="Proteomes" id="UP000305067">
    <property type="component" value="Unassembled WGS sequence"/>
</dbReference>
<dbReference type="AlphaFoldDB" id="A0A5C3QGN9"/>
<dbReference type="EMBL" id="ML178827">
    <property type="protein sequence ID" value="TFL00902.1"/>
    <property type="molecule type" value="Genomic_DNA"/>
</dbReference>
<protein>
    <submittedName>
        <fullName evidence="1">Uncharacterized protein</fullName>
    </submittedName>
</protein>
<accession>A0A5C3QGN9</accession>
<sequence>MPFRLQQRNGDFSTDLSQLKTGFKCSITSRFHEDYDMRPLLLLMPKLQELSLLQDPQEPDTAQRCDVLLKYLVVGAQDSEPPLLPALNHLRIVRTKFNPALLAQVVECRPDAGVAFL</sequence>
<proteinExistence type="predicted"/>
<gene>
    <name evidence="1" type="ORF">BDV98DRAFT_568901</name>
</gene>
<reference evidence="1 2" key="1">
    <citation type="journal article" date="2019" name="Nat. Ecol. Evol.">
        <title>Megaphylogeny resolves global patterns of mushroom evolution.</title>
        <authorList>
            <person name="Varga T."/>
            <person name="Krizsan K."/>
            <person name="Foldi C."/>
            <person name="Dima B."/>
            <person name="Sanchez-Garcia M."/>
            <person name="Sanchez-Ramirez S."/>
            <person name="Szollosi G.J."/>
            <person name="Szarkandi J.G."/>
            <person name="Papp V."/>
            <person name="Albert L."/>
            <person name="Andreopoulos W."/>
            <person name="Angelini C."/>
            <person name="Antonin V."/>
            <person name="Barry K.W."/>
            <person name="Bougher N.L."/>
            <person name="Buchanan P."/>
            <person name="Buyck B."/>
            <person name="Bense V."/>
            <person name="Catcheside P."/>
            <person name="Chovatia M."/>
            <person name="Cooper J."/>
            <person name="Damon W."/>
            <person name="Desjardin D."/>
            <person name="Finy P."/>
            <person name="Geml J."/>
            <person name="Haridas S."/>
            <person name="Hughes K."/>
            <person name="Justo A."/>
            <person name="Karasinski D."/>
            <person name="Kautmanova I."/>
            <person name="Kiss B."/>
            <person name="Kocsube S."/>
            <person name="Kotiranta H."/>
            <person name="LaButti K.M."/>
            <person name="Lechner B.E."/>
            <person name="Liimatainen K."/>
            <person name="Lipzen A."/>
            <person name="Lukacs Z."/>
            <person name="Mihaltcheva S."/>
            <person name="Morgado L.N."/>
            <person name="Niskanen T."/>
            <person name="Noordeloos M.E."/>
            <person name="Ohm R.A."/>
            <person name="Ortiz-Santana B."/>
            <person name="Ovrebo C."/>
            <person name="Racz N."/>
            <person name="Riley R."/>
            <person name="Savchenko A."/>
            <person name="Shiryaev A."/>
            <person name="Soop K."/>
            <person name="Spirin V."/>
            <person name="Szebenyi C."/>
            <person name="Tomsovsky M."/>
            <person name="Tulloss R.E."/>
            <person name="Uehling J."/>
            <person name="Grigoriev I.V."/>
            <person name="Vagvolgyi C."/>
            <person name="Papp T."/>
            <person name="Martin F.M."/>
            <person name="Miettinen O."/>
            <person name="Hibbett D.S."/>
            <person name="Nagy L.G."/>
        </authorList>
    </citation>
    <scope>NUCLEOTIDE SEQUENCE [LARGE SCALE GENOMIC DNA]</scope>
    <source>
        <strain evidence="1 2">CBS 309.79</strain>
    </source>
</reference>
<evidence type="ECO:0000313" key="1">
    <source>
        <dbReference type="EMBL" id="TFL00902.1"/>
    </source>
</evidence>
<evidence type="ECO:0000313" key="2">
    <source>
        <dbReference type="Proteomes" id="UP000305067"/>
    </source>
</evidence>
<organism evidence="1 2">
    <name type="scientific">Pterulicium gracile</name>
    <dbReference type="NCBI Taxonomy" id="1884261"/>
    <lineage>
        <taxon>Eukaryota</taxon>
        <taxon>Fungi</taxon>
        <taxon>Dikarya</taxon>
        <taxon>Basidiomycota</taxon>
        <taxon>Agaricomycotina</taxon>
        <taxon>Agaricomycetes</taxon>
        <taxon>Agaricomycetidae</taxon>
        <taxon>Agaricales</taxon>
        <taxon>Pleurotineae</taxon>
        <taxon>Pterulaceae</taxon>
        <taxon>Pterulicium</taxon>
    </lineage>
</organism>
<name>A0A5C3QGN9_9AGAR</name>
<keyword evidence="2" id="KW-1185">Reference proteome</keyword>